<reference evidence="5" key="1">
    <citation type="submission" date="2023-03" db="EMBL/GenBank/DDBJ databases">
        <title>Mating type loci evolution in Malassezia.</title>
        <authorList>
            <person name="Coelho M.A."/>
        </authorList>
    </citation>
    <scope>NUCLEOTIDE SEQUENCE</scope>
    <source>
        <strain evidence="5">CBS 9431</strain>
    </source>
</reference>
<evidence type="ECO:0000256" key="4">
    <source>
        <dbReference type="SAM" id="MobiDB-lite"/>
    </source>
</evidence>
<dbReference type="AlphaFoldDB" id="A0AAF0EXR1"/>
<dbReference type="RefSeq" id="XP_060122005.1">
    <property type="nucleotide sequence ID" value="XM_060266022.1"/>
</dbReference>
<feature type="compositionally biased region" description="Acidic residues" evidence="4">
    <location>
        <begin position="48"/>
        <end position="59"/>
    </location>
</feature>
<dbReference type="GO" id="GO:0030691">
    <property type="term" value="C:Noc2p-Noc3p complex"/>
    <property type="evidence" value="ECO:0007669"/>
    <property type="project" value="TreeGrafter"/>
</dbReference>
<dbReference type="GO" id="GO:0005654">
    <property type="term" value="C:nucleoplasm"/>
    <property type="evidence" value="ECO:0007669"/>
    <property type="project" value="TreeGrafter"/>
</dbReference>
<feature type="compositionally biased region" description="Basic residues" evidence="4">
    <location>
        <begin position="24"/>
        <end position="42"/>
    </location>
</feature>
<gene>
    <name evidence="5" type="primary">NOC2</name>
    <name evidence="5" type="ORF">MJAP1_002079</name>
</gene>
<feature type="region of interest" description="Disordered" evidence="4">
    <location>
        <begin position="147"/>
        <end position="171"/>
    </location>
</feature>
<dbReference type="GO" id="GO:0030690">
    <property type="term" value="C:Noc1p-Noc2p complex"/>
    <property type="evidence" value="ECO:0007669"/>
    <property type="project" value="TreeGrafter"/>
</dbReference>
<feature type="compositionally biased region" description="Acidic residues" evidence="4">
    <location>
        <begin position="148"/>
        <end position="171"/>
    </location>
</feature>
<evidence type="ECO:0000256" key="2">
    <source>
        <dbReference type="ARBA" id="ARBA00005907"/>
    </source>
</evidence>
<feature type="compositionally biased region" description="Basic residues" evidence="4">
    <location>
        <begin position="1"/>
        <end position="13"/>
    </location>
</feature>
<dbReference type="EMBL" id="CP119960">
    <property type="protein sequence ID" value="WFD39108.1"/>
    <property type="molecule type" value="Genomic_DNA"/>
</dbReference>
<dbReference type="PANTHER" id="PTHR12687">
    <property type="entry name" value="NUCLEOLAR COMPLEX 2 AND RAD4-RELATED"/>
    <property type="match status" value="1"/>
</dbReference>
<dbReference type="GO" id="GO:0005730">
    <property type="term" value="C:nucleolus"/>
    <property type="evidence" value="ECO:0007669"/>
    <property type="project" value="TreeGrafter"/>
</dbReference>
<dbReference type="GO" id="GO:0042273">
    <property type="term" value="P:ribosomal large subunit biogenesis"/>
    <property type="evidence" value="ECO:0007669"/>
    <property type="project" value="TreeGrafter"/>
</dbReference>
<accession>A0AAF0EXR1</accession>
<feature type="compositionally biased region" description="Basic and acidic residues" evidence="4">
    <location>
        <begin position="14"/>
        <end position="23"/>
    </location>
</feature>
<dbReference type="GeneID" id="85225728"/>
<dbReference type="Proteomes" id="UP001217754">
    <property type="component" value="Chromosome 3"/>
</dbReference>
<comment type="subcellular location">
    <subcellularLocation>
        <location evidence="1">Nucleus</location>
    </subcellularLocation>
</comment>
<feature type="compositionally biased region" description="Acidic residues" evidence="4">
    <location>
        <begin position="80"/>
        <end position="113"/>
    </location>
</feature>
<evidence type="ECO:0000256" key="1">
    <source>
        <dbReference type="ARBA" id="ARBA00004123"/>
    </source>
</evidence>
<keyword evidence="3" id="KW-0539">Nucleus</keyword>
<dbReference type="Pfam" id="PF03715">
    <property type="entry name" value="Noc2"/>
    <property type="match status" value="1"/>
</dbReference>
<name>A0AAF0EXR1_9BASI</name>
<organism evidence="5 6">
    <name type="scientific">Malassezia japonica</name>
    <dbReference type="NCBI Taxonomy" id="223818"/>
    <lineage>
        <taxon>Eukaryota</taxon>
        <taxon>Fungi</taxon>
        <taxon>Dikarya</taxon>
        <taxon>Basidiomycota</taxon>
        <taxon>Ustilaginomycotina</taxon>
        <taxon>Malasseziomycetes</taxon>
        <taxon>Malasseziales</taxon>
        <taxon>Malasseziaceae</taxon>
        <taxon>Malassezia</taxon>
    </lineage>
</organism>
<dbReference type="PANTHER" id="PTHR12687:SF4">
    <property type="entry name" value="NUCLEOLAR COMPLEX PROTEIN 2 HOMOLOG"/>
    <property type="match status" value="1"/>
</dbReference>
<protein>
    <submittedName>
        <fullName evidence="5">Nucleolar Complex 2 protein</fullName>
    </submittedName>
</protein>
<feature type="region of interest" description="Disordered" evidence="4">
    <location>
        <begin position="1"/>
        <end position="128"/>
    </location>
</feature>
<proteinExistence type="inferred from homology"/>
<keyword evidence="6" id="KW-1185">Reference proteome</keyword>
<feature type="compositionally biased region" description="Basic and acidic residues" evidence="4">
    <location>
        <begin position="114"/>
        <end position="128"/>
    </location>
</feature>
<sequence>MAKVTKRTKKFVKNHLDKTLQQRREHKKKSAHVRDRHAKQTRRPAAVEDGEEDGEEAAPGEEGASNVDEFLRGGFQADMGDSEEDDDDEDAAAADDGDDDDDDRLDDMEDVSDAEEHAQDLEKLKETDPEFYKYLQENDEDLLKFGQDDDEDEQEEDMIDDAPAEADEEDEEAIPVVTLDMLRRWQRDLVQHHSLRALRRLLLAFRSAVHTGDEGGDYAYRIDDGAVFSKLLITTLKYMPMVVEHHVPSKRAPDGRFKVATNTKKWSTLARPIRSYFMSVIQLLKTLPEPDMVYVALTESAKMIPYMHHDRRVTRDYIKQLLHHWSSGEDKTRLAAFSCLHLATASAFDEEMIDFCLKGAYHTLVRSTRQTTPHTMPNIVLMKNTACELFMLHPDASYQQAFGFIRQLAISLRNCLKIKTKEQFQGVLNWPYLHCLDFWSLVLAKACSDEREEEGPSHMRPLIYPLVQVALGVARLVPTSRYFPLRLHVVRTMLRLMQFTHVYIPAAPLILEVFESPEFQRKAKGATLKPLDLETTFRAPAAYVRTRIYAEQLADEFAFVLLEFLATQARSIAFPELVIPITVQLRRVLKTGHSARLAESVRPLLDKVVQNTTWIEQRRQGVEFAPAHHVHVERFLTDKINAKAEAPLQSALRLARKVRAQKQKLLEQTAHVVGDDEE</sequence>
<evidence type="ECO:0000256" key="3">
    <source>
        <dbReference type="ARBA" id="ARBA00023242"/>
    </source>
</evidence>
<dbReference type="InterPro" id="IPR005343">
    <property type="entry name" value="Noc2"/>
</dbReference>
<evidence type="ECO:0000313" key="5">
    <source>
        <dbReference type="EMBL" id="WFD39108.1"/>
    </source>
</evidence>
<comment type="similarity">
    <text evidence="2">Belongs to the NOC2 family.</text>
</comment>
<evidence type="ECO:0000313" key="6">
    <source>
        <dbReference type="Proteomes" id="UP001217754"/>
    </source>
</evidence>